<dbReference type="SUPFAM" id="SSF55347">
    <property type="entry name" value="Glyceraldehyde-3-phosphate dehydrogenase-like, C-terminal domain"/>
    <property type="match status" value="1"/>
</dbReference>
<accession>B4CX25</accession>
<dbReference type="InterPro" id="IPR006311">
    <property type="entry name" value="TAT_signal"/>
</dbReference>
<dbReference type="Gene3D" id="3.40.50.720">
    <property type="entry name" value="NAD(P)-binding Rossmann-like Domain"/>
    <property type="match status" value="1"/>
</dbReference>
<sequence precursor="true">MQSPSRRQFLQQTSLALAATAALPLASRAATNITSDRLRIGIIGCGARGSGAVAQALTADSNTELFAMGDVFPEQIEKSIGVIGAQFKDKPGRVNVAEERKFVGLDAYQKVLASGVDLVVLSTPGGFRPMLLDAAVKAGKHIFCEKPMGIDPTGVRSVRESVKLAKEKKLALRAGFNMRFEPAYREAMQRIHDGQIGDIVAIYSTRMANRLTRFSGERKPGEGDLEWQLRNWHHFVWLSGDWIMEVSVHSVDKIAWAMRDVPPVRCVASGARQQQTLGNVWDQFDITYEWENGTIAVLKTRYQDGCYNDHSDVIIGTKGRCFFNGYKAHITGENPWRYQGPTVASHQIEHDELFADIRAGKIPNDGDRMAQSTLMGIMGRMSAYTGKEVTWQQALDSKLETMPKNLAWDMKLEVPPPAVAGHTPLV</sequence>
<evidence type="ECO:0000259" key="2">
    <source>
        <dbReference type="Pfam" id="PF01408"/>
    </source>
</evidence>
<evidence type="ECO:0000313" key="5">
    <source>
        <dbReference type="Proteomes" id="UP000005824"/>
    </source>
</evidence>
<dbReference type="EMBL" id="ABVL01000003">
    <property type="protein sequence ID" value="EDY21345.1"/>
    <property type="molecule type" value="Genomic_DNA"/>
</dbReference>
<dbReference type="InParanoid" id="B4CX25"/>
<dbReference type="InterPro" id="IPR050463">
    <property type="entry name" value="Gfo/Idh/MocA_oxidrdct_glycsds"/>
</dbReference>
<dbReference type="Gene3D" id="3.30.360.10">
    <property type="entry name" value="Dihydrodipicolinate Reductase, domain 2"/>
    <property type="match status" value="1"/>
</dbReference>
<dbReference type="AlphaFoldDB" id="B4CX25"/>
<feature type="domain" description="GFO/IDH/MocA-like oxidoreductase" evidence="3">
    <location>
        <begin position="184"/>
        <end position="320"/>
    </location>
</feature>
<evidence type="ECO:0000256" key="1">
    <source>
        <dbReference type="SAM" id="SignalP"/>
    </source>
</evidence>
<dbReference type="Proteomes" id="UP000005824">
    <property type="component" value="Unassembled WGS sequence"/>
</dbReference>
<name>B4CX25_9BACT</name>
<dbReference type="PANTHER" id="PTHR43818">
    <property type="entry name" value="BCDNA.GH03377"/>
    <property type="match status" value="1"/>
</dbReference>
<evidence type="ECO:0000259" key="3">
    <source>
        <dbReference type="Pfam" id="PF22725"/>
    </source>
</evidence>
<dbReference type="GO" id="GO:0000166">
    <property type="term" value="F:nucleotide binding"/>
    <property type="evidence" value="ECO:0007669"/>
    <property type="project" value="InterPro"/>
</dbReference>
<feature type="chain" id="PRO_5002800190" evidence="1">
    <location>
        <begin position="30"/>
        <end position="426"/>
    </location>
</feature>
<feature type="signal peptide" evidence="1">
    <location>
        <begin position="1"/>
        <end position="29"/>
    </location>
</feature>
<dbReference type="InterPro" id="IPR055170">
    <property type="entry name" value="GFO_IDH_MocA-like_dom"/>
</dbReference>
<evidence type="ECO:0000313" key="4">
    <source>
        <dbReference type="EMBL" id="EDY21345.1"/>
    </source>
</evidence>
<dbReference type="PANTHER" id="PTHR43818:SF5">
    <property type="entry name" value="OXIDOREDUCTASE FAMILY PROTEIN"/>
    <property type="match status" value="1"/>
</dbReference>
<dbReference type="STRING" id="497964.CfE428DRAFT_1638"/>
<dbReference type="SUPFAM" id="SSF51735">
    <property type="entry name" value="NAD(P)-binding Rossmann-fold domains"/>
    <property type="match status" value="1"/>
</dbReference>
<dbReference type="InterPro" id="IPR036291">
    <property type="entry name" value="NAD(P)-bd_dom_sf"/>
</dbReference>
<reference evidence="4 5" key="1">
    <citation type="journal article" date="2011" name="J. Bacteriol.">
        <title>Genome sequence of Chthoniobacter flavus Ellin428, an aerobic heterotrophic soil bacterium.</title>
        <authorList>
            <person name="Kant R."/>
            <person name="van Passel M.W."/>
            <person name="Palva A."/>
            <person name="Lucas S."/>
            <person name="Lapidus A."/>
            <person name="Glavina Del Rio T."/>
            <person name="Dalin E."/>
            <person name="Tice H."/>
            <person name="Bruce D."/>
            <person name="Goodwin L."/>
            <person name="Pitluck S."/>
            <person name="Larimer F.W."/>
            <person name="Land M.L."/>
            <person name="Hauser L."/>
            <person name="Sangwan P."/>
            <person name="de Vos W.M."/>
            <person name="Janssen P.H."/>
            <person name="Smidt H."/>
        </authorList>
    </citation>
    <scope>NUCLEOTIDE SEQUENCE [LARGE SCALE GENOMIC DNA]</scope>
    <source>
        <strain evidence="4 5">Ellin428</strain>
    </source>
</reference>
<keyword evidence="1" id="KW-0732">Signal</keyword>
<organism evidence="4 5">
    <name type="scientific">Chthoniobacter flavus Ellin428</name>
    <dbReference type="NCBI Taxonomy" id="497964"/>
    <lineage>
        <taxon>Bacteria</taxon>
        <taxon>Pseudomonadati</taxon>
        <taxon>Verrucomicrobiota</taxon>
        <taxon>Spartobacteria</taxon>
        <taxon>Chthoniobacterales</taxon>
        <taxon>Chthoniobacteraceae</taxon>
        <taxon>Chthoniobacter</taxon>
    </lineage>
</organism>
<protein>
    <submittedName>
        <fullName evidence="4">Oxidoreductase domain protein</fullName>
    </submittedName>
</protein>
<keyword evidence="5" id="KW-1185">Reference proteome</keyword>
<dbReference type="InterPro" id="IPR000683">
    <property type="entry name" value="Gfo/Idh/MocA-like_OxRdtase_N"/>
</dbReference>
<dbReference type="eggNOG" id="COG0673">
    <property type="taxonomic scope" value="Bacteria"/>
</dbReference>
<feature type="domain" description="Gfo/Idh/MocA-like oxidoreductase N-terminal" evidence="2">
    <location>
        <begin position="38"/>
        <end position="175"/>
    </location>
</feature>
<dbReference type="Pfam" id="PF22725">
    <property type="entry name" value="GFO_IDH_MocA_C3"/>
    <property type="match status" value="1"/>
</dbReference>
<dbReference type="RefSeq" id="WP_006978964.1">
    <property type="nucleotide sequence ID" value="NZ_ABVL01000003.1"/>
</dbReference>
<dbReference type="Pfam" id="PF01408">
    <property type="entry name" value="GFO_IDH_MocA"/>
    <property type="match status" value="1"/>
</dbReference>
<gene>
    <name evidence="4" type="ORF">CfE428DRAFT_1638</name>
</gene>
<proteinExistence type="predicted"/>
<dbReference type="PROSITE" id="PS51318">
    <property type="entry name" value="TAT"/>
    <property type="match status" value="1"/>
</dbReference>
<comment type="caution">
    <text evidence="4">The sequence shown here is derived from an EMBL/GenBank/DDBJ whole genome shotgun (WGS) entry which is preliminary data.</text>
</comment>